<dbReference type="AlphaFoldDB" id="A0A0F9PIM7"/>
<evidence type="ECO:0000313" key="1">
    <source>
        <dbReference type="EMBL" id="KKN31690.1"/>
    </source>
</evidence>
<protein>
    <submittedName>
        <fullName evidence="1">Uncharacterized protein</fullName>
    </submittedName>
</protein>
<comment type="caution">
    <text evidence="1">The sequence shown here is derived from an EMBL/GenBank/DDBJ whole genome shotgun (WGS) entry which is preliminary data.</text>
</comment>
<sequence length="138" mass="14517">MANALFDQGREDFLAGTLDWDANEFRVALVDDTDVTFDLAVNDFWDDLVAGLVHANAESDALGSKTTTAGVADAADKTWSTVTGDAADYVICFKETGVDATSNLVFALDSATTGIPVTPNGGNITITFDSGANKIFKL</sequence>
<name>A0A0F9PIM7_9ZZZZ</name>
<reference evidence="1" key="1">
    <citation type="journal article" date="2015" name="Nature">
        <title>Complex archaea that bridge the gap between prokaryotes and eukaryotes.</title>
        <authorList>
            <person name="Spang A."/>
            <person name="Saw J.H."/>
            <person name="Jorgensen S.L."/>
            <person name="Zaremba-Niedzwiedzka K."/>
            <person name="Martijn J."/>
            <person name="Lind A.E."/>
            <person name="van Eijk R."/>
            <person name="Schleper C."/>
            <person name="Guy L."/>
            <person name="Ettema T.J."/>
        </authorList>
    </citation>
    <scope>NUCLEOTIDE SEQUENCE</scope>
</reference>
<organism evidence="1">
    <name type="scientific">marine sediment metagenome</name>
    <dbReference type="NCBI Taxonomy" id="412755"/>
    <lineage>
        <taxon>unclassified sequences</taxon>
        <taxon>metagenomes</taxon>
        <taxon>ecological metagenomes</taxon>
    </lineage>
</organism>
<dbReference type="EMBL" id="LAZR01002309">
    <property type="protein sequence ID" value="KKN31690.1"/>
    <property type="molecule type" value="Genomic_DNA"/>
</dbReference>
<proteinExistence type="predicted"/>
<gene>
    <name evidence="1" type="ORF">LCGC14_0821550</name>
</gene>
<accession>A0A0F9PIM7</accession>